<accession>K2MX78</accession>
<reference evidence="2 3" key="1">
    <citation type="journal article" date="2012" name="BMC Genomics">
        <title>Comparative genomic analysis of human infective Trypanosoma cruzi lineages with the bat-restricted subspecies T. cruzi marinkellei.</title>
        <authorList>
            <person name="Franzen O."/>
            <person name="Talavera-Lopez C."/>
            <person name="Ochaya S."/>
            <person name="Butler C.E."/>
            <person name="Messenger L.A."/>
            <person name="Lewis M.D."/>
            <person name="Llewellyn M.S."/>
            <person name="Marinkelle C.J."/>
            <person name="Tyler K.M."/>
            <person name="Miles M.A."/>
            <person name="Andersson B."/>
        </authorList>
    </citation>
    <scope>NUCLEOTIDE SEQUENCE [LARGE SCALE GENOMIC DNA]</scope>
    <source>
        <strain evidence="2 3">B7</strain>
    </source>
</reference>
<dbReference type="OrthoDB" id="251398at2759"/>
<feature type="compositionally biased region" description="Basic and acidic residues" evidence="1">
    <location>
        <begin position="1833"/>
        <end position="1845"/>
    </location>
</feature>
<feature type="compositionally biased region" description="Pro residues" evidence="1">
    <location>
        <begin position="1668"/>
        <end position="1684"/>
    </location>
</feature>
<comment type="caution">
    <text evidence="2">The sequence shown here is derived from an EMBL/GenBank/DDBJ whole genome shotgun (WGS) entry which is preliminary data.</text>
</comment>
<protein>
    <submittedName>
        <fullName evidence="2">Uncharacterized protein</fullName>
    </submittedName>
</protein>
<evidence type="ECO:0000313" key="2">
    <source>
        <dbReference type="EMBL" id="EKF30384.1"/>
    </source>
</evidence>
<evidence type="ECO:0000313" key="3">
    <source>
        <dbReference type="Proteomes" id="UP000007350"/>
    </source>
</evidence>
<sequence length="1845" mass="205380">MKSTRREVHSAVFELQTPLDVSVVKGTSGLVFASTRQFFFHAVAGGKSLDRFVFLPVERTWERQCHALRPLDEVEPISRLLAEVNGDSQPQLLLMARNGFPPALESLTEDDSIDLLLVASREEGTRGSLQKKQRMERLIKRNTTSSHLQTEGLYTFILAVVRCIIPNKRVATAKWELLHLCVDRAVPFQKQQNTGSMDAWNTDDSRSGDSVIHPSQCTWCYIHSSNVDTEGKRKSADKKSIQESRVGGIVVAFVPQPSHVVTVVCGGLDAESHSYLLGFVANPATGSGNVLHHSVEEMENPEETLWSLSEDTHTVQMMVLGAPTVSLHGPNEADTGRVSPRVYQSQHALRSHSPHKYCAKSSGGWMRQVGLSMVLRFVVDFLDDGIGHVRTDLDVTKSGRQGLYLVSGVPWAKSRHGRFPIPRTVCWIGIAPLPIGKALSSMVLYPDNTSENGYANMTVMNATMSDEDATSWYHTLPTSIASSLPAASKNGALRCFISVNTLLKKTRLTYVLEITPKKQNSDNGKTIRASEWLYTRQQGGKTALHDELGTNEILAACLARSVVMQNKSLSKVDGLSKSMLHESLLDGTVPEAVMYEAWRNVALGRSAVVTMSILEKFSHCMEVNVTQEVRELANALRHFLLTFLVELDWIAHTEDNILRDVTFLVLGAVNTQKISPGRREPAVRDENSFVSLLAPNERRSMYWLLRQSDMWLPLAAALFAWVNHIPLSSEDEGEGEILLEDVVQNWKKMVVCESGGGRTFDDLLRHLRRSQDASKYQHALAVLVRGNLSLREIASFAVWKDDDVRSPFIVFLQLLLEVAVACEDAAEASSASNVDISQIALSAVQERFQSDVTLEALLELLHEWNFGFLEDWPLTAMSGGLPVVYLILHLATADRSGEARESHRLVSRAAQVLRWLCGDRVERAAEVLNALCAAKVPLLALCFPERQRRDHFKSPEAPPGGDNYAGGGGSNISRAMHHILGSSTASLLRGALIDLGVSGPTDDTTSEKFVLVLWTLVLENDESAAFNPGLLQLLHEALLASNGATLQKSALRAALLLDFLRPVFLSTFPRVFAAVGDQQGTVGCALVATAVAPTLPGAAVLGPPLDETESIERVWIQTLHEIRRLLNLHVADCLEVQCLSLLFNAFEASCTTLSEGSRSVSGAATDDIPFTFSPAEMYFLALQVMSNEPSRFVVAVEVMRRRIRSYLLHKMRLAIRRADEATSSSRTSEVDAAKPLVENSKSGTLWWDSKLYLNEVAENLALVISAFETTAPLYSHAVLFLFLDESLALMEDSELGQGEKEERPVSEDVRSEMLQCARRAAHSRWTKLHRKEKKFLFYLLSHRLSLPNQEKAEEDVYHQNEVHHQVVRDMARMKEKLQQRNVSAALLKAVRKDTCHSSFHGESTVHVDSDGDMGSGISMFLTEVELLFKEEAYVRQSLQRHLRQEYDNLIGSTAFCNALGTLYLALREEQRRRVFVAFVIEQVDILLTFEFNFFALMKEACRRGARVLWKNAMDCFQRQLRYLLLQERESRSAVEAVCFVERKILVELSNQQCAVFDAESSLRLSLVEEEEAHRDAFYELFAREEMAAQRRYEARLEEEAWREEEEAWEMELQRRQEEEAGAEKGADTMRRSSRQHTCLQWQQRQLAATEEKEPVVLRQPLPRKEIQAPPPLPPSSSSLAPPPVATRAAVNATATPSVEALPPATALAPLLQMESTTATSVEAGGFNALLDASESLFGAFSRLQKQIISTVAPPPPPASAKNDTSNVFPAIVPLQQERQEDKEESEGEGMEHFPRTSPPVIPSAIKTPPSITEKEEGWDEVLEDISFPSTQAGRDDDLTKKDKAP</sequence>
<organism evidence="2 3">
    <name type="scientific">Trypanosoma cruzi marinkellei</name>
    <dbReference type="NCBI Taxonomy" id="85056"/>
    <lineage>
        <taxon>Eukaryota</taxon>
        <taxon>Discoba</taxon>
        <taxon>Euglenozoa</taxon>
        <taxon>Kinetoplastea</taxon>
        <taxon>Metakinetoplastina</taxon>
        <taxon>Trypanosomatida</taxon>
        <taxon>Trypanosomatidae</taxon>
        <taxon>Trypanosoma</taxon>
        <taxon>Schizotrypanum</taxon>
    </lineage>
</organism>
<feature type="compositionally biased region" description="Basic and acidic residues" evidence="1">
    <location>
        <begin position="1612"/>
        <end position="1630"/>
    </location>
</feature>
<feature type="compositionally biased region" description="Polar residues" evidence="1">
    <location>
        <begin position="1635"/>
        <end position="1646"/>
    </location>
</feature>
<dbReference type="EMBL" id="AHKC01012166">
    <property type="protein sequence ID" value="EKF30384.1"/>
    <property type="molecule type" value="Genomic_DNA"/>
</dbReference>
<dbReference type="Proteomes" id="UP000007350">
    <property type="component" value="Unassembled WGS sequence"/>
</dbReference>
<proteinExistence type="predicted"/>
<evidence type="ECO:0000256" key="1">
    <source>
        <dbReference type="SAM" id="MobiDB-lite"/>
    </source>
</evidence>
<keyword evidence="3" id="KW-1185">Reference proteome</keyword>
<feature type="region of interest" description="Disordered" evidence="1">
    <location>
        <begin position="1777"/>
        <end position="1845"/>
    </location>
</feature>
<feature type="region of interest" description="Disordered" evidence="1">
    <location>
        <begin position="1612"/>
        <end position="1690"/>
    </location>
</feature>
<gene>
    <name evidence="2" type="ORF">MOQ_005806</name>
</gene>
<name>K2MX78_TRYCR</name>